<proteinExistence type="predicted"/>
<dbReference type="InterPro" id="IPR044824">
    <property type="entry name" value="MAIN-like"/>
</dbReference>
<dbReference type="PANTHER" id="PTHR46033:SF17">
    <property type="entry name" value="AMINOTRANSFERASE-LIKE PLANT MOBILE DOMAIN-CONTAINING PROTEIN"/>
    <property type="match status" value="1"/>
</dbReference>
<gene>
    <name evidence="2" type="ORF">FPE_LOCUS28058</name>
</gene>
<reference evidence="2" key="1">
    <citation type="submission" date="2023-05" db="EMBL/GenBank/DDBJ databases">
        <authorList>
            <person name="Huff M."/>
        </authorList>
    </citation>
    <scope>NUCLEOTIDE SEQUENCE</scope>
</reference>
<dbReference type="PANTHER" id="PTHR46033">
    <property type="entry name" value="PROTEIN MAIN-LIKE 2"/>
    <property type="match status" value="1"/>
</dbReference>
<dbReference type="InterPro" id="IPR019557">
    <property type="entry name" value="AminoTfrase-like_pln_mobile"/>
</dbReference>
<evidence type="ECO:0000259" key="1">
    <source>
        <dbReference type="Pfam" id="PF10536"/>
    </source>
</evidence>
<keyword evidence="3" id="KW-1185">Reference proteome</keyword>
<dbReference type="GO" id="GO:0010073">
    <property type="term" value="P:meristem maintenance"/>
    <property type="evidence" value="ECO:0007669"/>
    <property type="project" value="InterPro"/>
</dbReference>
<accession>A0AAD2E8X8</accession>
<dbReference type="AlphaFoldDB" id="A0AAD2E8X8"/>
<sequence>MFLGLLRDVDSMKNYAWGAALLCHLHNSFREFKAGRLRGKSPTIMSFCAPFLTFFFYEHMPVIPRAIYDFDIYREDFEDRELIFTFPLMVGWSNSVERKSKNVYAQKKKEKFDLLLTNDNPYARLRDDFLPDYLAGQMDVAFSRTILICFEKIAHHRPDLCPLKMNLQADLVPVEPSVTIVNKKRTASQKFDWNGIQWIVLEMWLRDAQDKRHRVQDKMMDGG</sequence>
<dbReference type="Proteomes" id="UP000834106">
    <property type="component" value="Chromosome 17"/>
</dbReference>
<organism evidence="2 3">
    <name type="scientific">Fraxinus pennsylvanica</name>
    <dbReference type="NCBI Taxonomy" id="56036"/>
    <lineage>
        <taxon>Eukaryota</taxon>
        <taxon>Viridiplantae</taxon>
        <taxon>Streptophyta</taxon>
        <taxon>Embryophyta</taxon>
        <taxon>Tracheophyta</taxon>
        <taxon>Spermatophyta</taxon>
        <taxon>Magnoliopsida</taxon>
        <taxon>eudicotyledons</taxon>
        <taxon>Gunneridae</taxon>
        <taxon>Pentapetalae</taxon>
        <taxon>asterids</taxon>
        <taxon>lamiids</taxon>
        <taxon>Lamiales</taxon>
        <taxon>Oleaceae</taxon>
        <taxon>Oleeae</taxon>
        <taxon>Fraxinus</taxon>
    </lineage>
</organism>
<evidence type="ECO:0000313" key="2">
    <source>
        <dbReference type="EMBL" id="CAI9780628.1"/>
    </source>
</evidence>
<dbReference type="Pfam" id="PF10536">
    <property type="entry name" value="PMD"/>
    <property type="match status" value="1"/>
</dbReference>
<name>A0AAD2E8X8_9LAMI</name>
<dbReference type="EMBL" id="OU503052">
    <property type="protein sequence ID" value="CAI9780628.1"/>
    <property type="molecule type" value="Genomic_DNA"/>
</dbReference>
<protein>
    <recommendedName>
        <fullName evidence="1">Aminotransferase-like plant mobile domain-containing protein</fullName>
    </recommendedName>
</protein>
<feature type="domain" description="Aminotransferase-like plant mobile" evidence="1">
    <location>
        <begin position="2"/>
        <end position="171"/>
    </location>
</feature>
<evidence type="ECO:0000313" key="3">
    <source>
        <dbReference type="Proteomes" id="UP000834106"/>
    </source>
</evidence>